<accession>A0A2I0K9P0</accession>
<name>A0A2I0K9P0_PUNGR</name>
<dbReference type="Proteomes" id="UP000233551">
    <property type="component" value="Unassembled WGS sequence"/>
</dbReference>
<sequence>MAGRKAIDKAPRVVVYLDRRFPQPPHTLLGDASLHVESDVRCYQSTTWTEILPVGPTKKIERESGPSVPTEDADDLIGGVRVAGVLCGHQRPQWRGQGRRLAVSIPIPFRFPLLD</sequence>
<dbReference type="EMBL" id="PGOL01000763">
    <property type="protein sequence ID" value="PKI65262.1"/>
    <property type="molecule type" value="Genomic_DNA"/>
</dbReference>
<evidence type="ECO:0000313" key="2">
    <source>
        <dbReference type="Proteomes" id="UP000233551"/>
    </source>
</evidence>
<keyword evidence="2" id="KW-1185">Reference proteome</keyword>
<proteinExistence type="predicted"/>
<gene>
    <name evidence="1" type="ORF">CRG98_014411</name>
</gene>
<evidence type="ECO:0000313" key="1">
    <source>
        <dbReference type="EMBL" id="PKI65262.1"/>
    </source>
</evidence>
<protein>
    <submittedName>
        <fullName evidence="1">Uncharacterized protein</fullName>
    </submittedName>
</protein>
<reference evidence="1 2" key="1">
    <citation type="submission" date="2017-11" db="EMBL/GenBank/DDBJ databases">
        <title>De-novo sequencing of pomegranate (Punica granatum L.) genome.</title>
        <authorList>
            <person name="Akparov Z."/>
            <person name="Amiraslanov A."/>
            <person name="Hajiyeva S."/>
            <person name="Abbasov M."/>
            <person name="Kaur K."/>
            <person name="Hamwieh A."/>
            <person name="Solovyev V."/>
            <person name="Salamov A."/>
            <person name="Braich B."/>
            <person name="Kosarev P."/>
            <person name="Mahmoud A."/>
            <person name="Hajiyev E."/>
            <person name="Babayeva S."/>
            <person name="Izzatullayeva V."/>
            <person name="Mammadov A."/>
            <person name="Mammadov A."/>
            <person name="Sharifova S."/>
            <person name="Ojaghi J."/>
            <person name="Eynullazada K."/>
            <person name="Bayramov B."/>
            <person name="Abdulazimova A."/>
            <person name="Shahmuradov I."/>
        </authorList>
    </citation>
    <scope>NUCLEOTIDE SEQUENCE [LARGE SCALE GENOMIC DNA]</scope>
    <source>
        <strain evidence="2">cv. AG2017</strain>
        <tissue evidence="1">Leaf</tissue>
    </source>
</reference>
<dbReference type="AlphaFoldDB" id="A0A2I0K9P0"/>
<comment type="caution">
    <text evidence="1">The sequence shown here is derived from an EMBL/GenBank/DDBJ whole genome shotgun (WGS) entry which is preliminary data.</text>
</comment>
<organism evidence="1 2">
    <name type="scientific">Punica granatum</name>
    <name type="common">Pomegranate</name>
    <dbReference type="NCBI Taxonomy" id="22663"/>
    <lineage>
        <taxon>Eukaryota</taxon>
        <taxon>Viridiplantae</taxon>
        <taxon>Streptophyta</taxon>
        <taxon>Embryophyta</taxon>
        <taxon>Tracheophyta</taxon>
        <taxon>Spermatophyta</taxon>
        <taxon>Magnoliopsida</taxon>
        <taxon>eudicotyledons</taxon>
        <taxon>Gunneridae</taxon>
        <taxon>Pentapetalae</taxon>
        <taxon>rosids</taxon>
        <taxon>malvids</taxon>
        <taxon>Myrtales</taxon>
        <taxon>Lythraceae</taxon>
        <taxon>Punica</taxon>
    </lineage>
</organism>